<proteinExistence type="predicted"/>
<dbReference type="EMBL" id="BPVZ01000275">
    <property type="protein sequence ID" value="GKV48920.1"/>
    <property type="molecule type" value="Genomic_DNA"/>
</dbReference>
<dbReference type="SUPFAM" id="SSF53098">
    <property type="entry name" value="Ribonuclease H-like"/>
    <property type="match status" value="1"/>
</dbReference>
<dbReference type="InterPro" id="IPR000477">
    <property type="entry name" value="RT_dom"/>
</dbReference>
<name>A0AAV5MGJ8_9ROSI</name>
<feature type="domain" description="RNase H type-1" evidence="2">
    <location>
        <begin position="497"/>
        <end position="620"/>
    </location>
</feature>
<evidence type="ECO:0000313" key="4">
    <source>
        <dbReference type="EMBL" id="GKV48920.1"/>
    </source>
</evidence>
<dbReference type="Pfam" id="PF13456">
    <property type="entry name" value="RVT_3"/>
    <property type="match status" value="1"/>
</dbReference>
<dbReference type="Proteomes" id="UP001054252">
    <property type="component" value="Unassembled WGS sequence"/>
</dbReference>
<evidence type="ECO:0000259" key="3">
    <source>
        <dbReference type="Pfam" id="PF13966"/>
    </source>
</evidence>
<dbReference type="InterPro" id="IPR012337">
    <property type="entry name" value="RNaseH-like_sf"/>
</dbReference>
<evidence type="ECO:0000259" key="2">
    <source>
        <dbReference type="Pfam" id="PF13456"/>
    </source>
</evidence>
<dbReference type="PANTHER" id="PTHR47074:SF48">
    <property type="entry name" value="POLYNUCLEOTIDYL TRANSFERASE, RIBONUCLEASE H-LIKE SUPERFAMILY PROTEIN"/>
    <property type="match status" value="1"/>
</dbReference>
<dbReference type="Pfam" id="PF13966">
    <property type="entry name" value="zf-RVT"/>
    <property type="match status" value="1"/>
</dbReference>
<evidence type="ECO:0000313" key="5">
    <source>
        <dbReference type="Proteomes" id="UP001054252"/>
    </source>
</evidence>
<evidence type="ECO:0008006" key="6">
    <source>
        <dbReference type="Google" id="ProtNLM"/>
    </source>
</evidence>
<dbReference type="CDD" id="cd06222">
    <property type="entry name" value="RNase_H_like"/>
    <property type="match status" value="1"/>
</dbReference>
<evidence type="ECO:0000259" key="1">
    <source>
        <dbReference type="Pfam" id="PF00078"/>
    </source>
</evidence>
<dbReference type="InterPro" id="IPR044730">
    <property type="entry name" value="RNase_H-like_dom_plant"/>
</dbReference>
<dbReference type="GO" id="GO:0004523">
    <property type="term" value="F:RNA-DNA hybrid ribonuclease activity"/>
    <property type="evidence" value="ECO:0007669"/>
    <property type="project" value="InterPro"/>
</dbReference>
<accession>A0AAV5MGJ8</accession>
<dbReference type="PANTHER" id="PTHR47074">
    <property type="entry name" value="BNAC02G40300D PROTEIN"/>
    <property type="match status" value="1"/>
</dbReference>
<dbReference type="InterPro" id="IPR052929">
    <property type="entry name" value="RNase_H-like_EbsB-rel"/>
</dbReference>
<protein>
    <recommendedName>
        <fullName evidence="6">Reverse transcriptase</fullName>
    </recommendedName>
</protein>
<feature type="domain" description="Reverse transcriptase zinc-binding" evidence="3">
    <location>
        <begin position="342"/>
        <end position="434"/>
    </location>
</feature>
<gene>
    <name evidence="4" type="ORF">SLEP1_g55702</name>
</gene>
<reference evidence="4 5" key="1">
    <citation type="journal article" date="2021" name="Commun. Biol.">
        <title>The genome of Shorea leprosula (Dipterocarpaceae) highlights the ecological relevance of drought in aseasonal tropical rainforests.</title>
        <authorList>
            <person name="Ng K.K.S."/>
            <person name="Kobayashi M.J."/>
            <person name="Fawcett J.A."/>
            <person name="Hatakeyama M."/>
            <person name="Paape T."/>
            <person name="Ng C.H."/>
            <person name="Ang C.C."/>
            <person name="Tnah L.H."/>
            <person name="Lee C.T."/>
            <person name="Nishiyama T."/>
            <person name="Sese J."/>
            <person name="O'Brien M.J."/>
            <person name="Copetti D."/>
            <person name="Mohd Noor M.I."/>
            <person name="Ong R.C."/>
            <person name="Putra M."/>
            <person name="Sireger I.Z."/>
            <person name="Indrioko S."/>
            <person name="Kosugi Y."/>
            <person name="Izuno A."/>
            <person name="Isagi Y."/>
            <person name="Lee S.L."/>
            <person name="Shimizu K.K."/>
        </authorList>
    </citation>
    <scope>NUCLEOTIDE SEQUENCE [LARGE SCALE GENOMIC DNA]</scope>
    <source>
        <strain evidence="4">214</strain>
    </source>
</reference>
<sequence length="648" mass="73759">MCYFSSLFSSISPNNIEQVTSYLSPRVTEVDNAFLLQMFIETKIKKALHQMHPSKGPRPDGLSSGFFQRFWDVVKADVVLPCLEFLNHKGAIPLELNFTHIVLIPKCNEPRTMADLWPISLCNVIYRIIAKVIANKLKMVLQKVISQEQSAFLPNQLITNNFMIAYEILQYMRTRKVRKWGWQAVKLDMSKAFDLVEWPYLEQVMGAIGFAEELEHILNRYWWGRGEDEHKIHWMEWRKLATSKKARGLGFRAMREFNLSMLGKQGWRLLTCPDSLATRLMKAKYFPCCRRLIGDGRSTEIWNDLWLPGNEQFYVQSPRLEGCTLRFEDNCLWHFTKHGSYTVRSGYHRAINMARNHVRPSASSTIFGGNRLWSLDIPEKVRLFIWSAYKNVIPTKDNLHKKRAEVDLECSMCGMEKESVFHSLMSCSLARTVWLGCPLNLHVSKLQVDDFATFFDNTACILGKEQFELFYLLGATVMQKATKTRWHPPDLGFIKLNVDGATSVQSAAFGMGALARNDSGEVLATMACKGQGAAEPEVVEACSLQSSLHWAQSLAFGRIIVESDCATIVSAITSETFNMNSSLGLILLDCKALLASFKSCRLQHVRRTANAVAHELARRALTTEANEFWVDDIPFPIEHIVTGDQSLI</sequence>
<dbReference type="InterPro" id="IPR002156">
    <property type="entry name" value="RNaseH_domain"/>
</dbReference>
<organism evidence="4 5">
    <name type="scientific">Rubroshorea leprosula</name>
    <dbReference type="NCBI Taxonomy" id="152421"/>
    <lineage>
        <taxon>Eukaryota</taxon>
        <taxon>Viridiplantae</taxon>
        <taxon>Streptophyta</taxon>
        <taxon>Embryophyta</taxon>
        <taxon>Tracheophyta</taxon>
        <taxon>Spermatophyta</taxon>
        <taxon>Magnoliopsida</taxon>
        <taxon>eudicotyledons</taxon>
        <taxon>Gunneridae</taxon>
        <taxon>Pentapetalae</taxon>
        <taxon>rosids</taxon>
        <taxon>malvids</taxon>
        <taxon>Malvales</taxon>
        <taxon>Dipterocarpaceae</taxon>
        <taxon>Rubroshorea</taxon>
    </lineage>
</organism>
<keyword evidence="5" id="KW-1185">Reference proteome</keyword>
<dbReference type="AlphaFoldDB" id="A0AAV5MGJ8"/>
<feature type="domain" description="Reverse transcriptase" evidence="1">
    <location>
        <begin position="114"/>
        <end position="231"/>
    </location>
</feature>
<comment type="caution">
    <text evidence="4">The sequence shown here is derived from an EMBL/GenBank/DDBJ whole genome shotgun (WGS) entry which is preliminary data.</text>
</comment>
<dbReference type="Gene3D" id="3.30.420.10">
    <property type="entry name" value="Ribonuclease H-like superfamily/Ribonuclease H"/>
    <property type="match status" value="1"/>
</dbReference>
<dbReference type="GO" id="GO:0003676">
    <property type="term" value="F:nucleic acid binding"/>
    <property type="evidence" value="ECO:0007669"/>
    <property type="project" value="InterPro"/>
</dbReference>
<dbReference type="InterPro" id="IPR026960">
    <property type="entry name" value="RVT-Znf"/>
</dbReference>
<dbReference type="Pfam" id="PF00078">
    <property type="entry name" value="RVT_1"/>
    <property type="match status" value="1"/>
</dbReference>
<dbReference type="InterPro" id="IPR036397">
    <property type="entry name" value="RNaseH_sf"/>
</dbReference>